<dbReference type="InterPro" id="IPR036397">
    <property type="entry name" value="RNaseH_sf"/>
</dbReference>
<dbReference type="AlphaFoldDB" id="A0A4Y2SMK6"/>
<name>A0A4Y2SMK6_ARAVE</name>
<sequence length="130" mass="13992">MGTAVNAPLYYTILESLLSPIQNWCWQFMLALCYFTTTLPSCIAARTKTAEAVLLGGVSPSTYSPDLAPSDYYLLQHLKSFLGDSISPVTTFRSQTADFFDTGVLKLVSRYGTCFSSGGSYVESSGGPSA</sequence>
<dbReference type="EMBL" id="BGPR01022283">
    <property type="protein sequence ID" value="GBN88449.1"/>
    <property type="molecule type" value="Genomic_DNA"/>
</dbReference>
<protein>
    <submittedName>
        <fullName evidence="1">Uncharacterized protein</fullName>
    </submittedName>
</protein>
<proteinExistence type="predicted"/>
<dbReference type="GO" id="GO:0003676">
    <property type="term" value="F:nucleic acid binding"/>
    <property type="evidence" value="ECO:0007669"/>
    <property type="project" value="InterPro"/>
</dbReference>
<dbReference type="OrthoDB" id="616263at2759"/>
<evidence type="ECO:0000313" key="2">
    <source>
        <dbReference type="Proteomes" id="UP000499080"/>
    </source>
</evidence>
<keyword evidence="2" id="KW-1185">Reference proteome</keyword>
<dbReference type="Gene3D" id="3.30.420.10">
    <property type="entry name" value="Ribonuclease H-like superfamily/Ribonuclease H"/>
    <property type="match status" value="1"/>
</dbReference>
<accession>A0A4Y2SMK6</accession>
<organism evidence="1 2">
    <name type="scientific">Araneus ventricosus</name>
    <name type="common">Orbweaver spider</name>
    <name type="synonym">Epeira ventricosa</name>
    <dbReference type="NCBI Taxonomy" id="182803"/>
    <lineage>
        <taxon>Eukaryota</taxon>
        <taxon>Metazoa</taxon>
        <taxon>Ecdysozoa</taxon>
        <taxon>Arthropoda</taxon>
        <taxon>Chelicerata</taxon>
        <taxon>Arachnida</taxon>
        <taxon>Araneae</taxon>
        <taxon>Araneomorphae</taxon>
        <taxon>Entelegynae</taxon>
        <taxon>Araneoidea</taxon>
        <taxon>Araneidae</taxon>
        <taxon>Araneus</taxon>
    </lineage>
</organism>
<dbReference type="Proteomes" id="UP000499080">
    <property type="component" value="Unassembled WGS sequence"/>
</dbReference>
<evidence type="ECO:0000313" key="1">
    <source>
        <dbReference type="EMBL" id="GBN88449.1"/>
    </source>
</evidence>
<reference evidence="1 2" key="1">
    <citation type="journal article" date="2019" name="Sci. Rep.">
        <title>Orb-weaving spider Araneus ventricosus genome elucidates the spidroin gene catalogue.</title>
        <authorList>
            <person name="Kono N."/>
            <person name="Nakamura H."/>
            <person name="Ohtoshi R."/>
            <person name="Moran D.A.P."/>
            <person name="Shinohara A."/>
            <person name="Yoshida Y."/>
            <person name="Fujiwara M."/>
            <person name="Mori M."/>
            <person name="Tomita M."/>
            <person name="Arakawa K."/>
        </authorList>
    </citation>
    <scope>NUCLEOTIDE SEQUENCE [LARGE SCALE GENOMIC DNA]</scope>
</reference>
<comment type="caution">
    <text evidence="1">The sequence shown here is derived from an EMBL/GenBank/DDBJ whole genome shotgun (WGS) entry which is preliminary data.</text>
</comment>
<gene>
    <name evidence="1" type="ORF">AVEN_89908_1</name>
</gene>